<sequence length="69" mass="7646">MGFAVFFGDVFHIRGRLHHKSVDAAVGDVVDEFAVVAVGGIHDLFTAFDHRCKQFFIIREQVFAVPVGV</sequence>
<proteinExistence type="predicted"/>
<protein>
    <submittedName>
        <fullName evidence="1">Uncharacterized protein</fullName>
    </submittedName>
</protein>
<gene>
    <name evidence="1" type="ORF">SDC9_163302</name>
</gene>
<evidence type="ECO:0000313" key="1">
    <source>
        <dbReference type="EMBL" id="MPN15966.1"/>
    </source>
</evidence>
<name>A0A645FQI2_9ZZZZ</name>
<reference evidence="1" key="1">
    <citation type="submission" date="2019-08" db="EMBL/GenBank/DDBJ databases">
        <authorList>
            <person name="Kucharzyk K."/>
            <person name="Murdoch R.W."/>
            <person name="Higgins S."/>
            <person name="Loffler F."/>
        </authorList>
    </citation>
    <scope>NUCLEOTIDE SEQUENCE</scope>
</reference>
<accession>A0A645FQI2</accession>
<dbReference type="EMBL" id="VSSQ01062852">
    <property type="protein sequence ID" value="MPN15966.1"/>
    <property type="molecule type" value="Genomic_DNA"/>
</dbReference>
<organism evidence="1">
    <name type="scientific">bioreactor metagenome</name>
    <dbReference type="NCBI Taxonomy" id="1076179"/>
    <lineage>
        <taxon>unclassified sequences</taxon>
        <taxon>metagenomes</taxon>
        <taxon>ecological metagenomes</taxon>
    </lineage>
</organism>
<comment type="caution">
    <text evidence="1">The sequence shown here is derived from an EMBL/GenBank/DDBJ whole genome shotgun (WGS) entry which is preliminary data.</text>
</comment>
<dbReference type="AlphaFoldDB" id="A0A645FQI2"/>